<sequence length="253" mass="27754">MVNAAVKHGCHYIANDGISRQALEYQRLSEVRGSCSTLSSLNLTSSAAAVLCLDLAALECSVPLERLQAVRLSGMQKPAYNNALCCLQRLLDLQSKVSIPDLAIQCGCPTARPLAIRILNRYKSEHCGSDAAELSASLFNTAALYMACRKMKLKADKSRMVGLTGVKRPTFDRLLAQMERHADAIIAEKSESSAVGSHGSKSFLESLENMPSDDKQMHSISHLDEEADLEKYSIWKKRILTEAYSALGKKKFT</sequence>
<reference evidence="14" key="3">
    <citation type="submission" date="2015-06" db="UniProtKB">
        <authorList>
            <consortium name="EnsemblMetazoa"/>
        </authorList>
    </citation>
    <scope>IDENTIFICATION</scope>
</reference>
<evidence type="ECO:0000256" key="5">
    <source>
        <dbReference type="ARBA" id="ARBA00022705"/>
    </source>
</evidence>
<evidence type="ECO:0000256" key="3">
    <source>
        <dbReference type="ARBA" id="ARBA00022499"/>
    </source>
</evidence>
<dbReference type="AlphaFoldDB" id="R7VI16"/>
<dbReference type="PANTHER" id="PTHR13394:SF0">
    <property type="entry name" value="ORIGIN RECOGNITION COMPLEX SUBUNIT 6"/>
    <property type="match status" value="1"/>
</dbReference>
<evidence type="ECO:0000256" key="4">
    <source>
        <dbReference type="ARBA" id="ARBA00022553"/>
    </source>
</evidence>
<dbReference type="Proteomes" id="UP000014760">
    <property type="component" value="Unassembled WGS sequence"/>
</dbReference>
<dbReference type="InterPro" id="IPR008721">
    <property type="entry name" value="ORC6_cyclin_first"/>
</dbReference>
<evidence type="ECO:0000313" key="13">
    <source>
        <dbReference type="EMBL" id="ELU18244.1"/>
    </source>
</evidence>
<evidence type="ECO:0000313" key="15">
    <source>
        <dbReference type="Proteomes" id="UP000014760"/>
    </source>
</evidence>
<proteinExistence type="inferred from homology"/>
<reference evidence="13 15" key="2">
    <citation type="journal article" date="2013" name="Nature">
        <title>Insights into bilaterian evolution from three spiralian genomes.</title>
        <authorList>
            <person name="Simakov O."/>
            <person name="Marletaz F."/>
            <person name="Cho S.J."/>
            <person name="Edsinger-Gonzales E."/>
            <person name="Havlak P."/>
            <person name="Hellsten U."/>
            <person name="Kuo D.H."/>
            <person name="Larsson T."/>
            <person name="Lv J."/>
            <person name="Arendt D."/>
            <person name="Savage R."/>
            <person name="Osoegawa K."/>
            <person name="de Jong P."/>
            <person name="Grimwood J."/>
            <person name="Chapman J.A."/>
            <person name="Shapiro H."/>
            <person name="Aerts A."/>
            <person name="Otillar R.P."/>
            <person name="Terry A.Y."/>
            <person name="Boore J.L."/>
            <person name="Grigoriev I.V."/>
            <person name="Lindberg D.R."/>
            <person name="Seaver E.C."/>
            <person name="Weisblat D.A."/>
            <person name="Putnam N.H."/>
            <person name="Rokhsar D.S."/>
        </authorList>
    </citation>
    <scope>NUCLEOTIDE SEQUENCE</scope>
    <source>
        <strain evidence="13 15">I ESC-2004</strain>
    </source>
</reference>
<dbReference type="GO" id="GO:0005664">
    <property type="term" value="C:nuclear origin of replication recognition complex"/>
    <property type="evidence" value="ECO:0007669"/>
    <property type="project" value="InterPro"/>
</dbReference>
<dbReference type="GO" id="GO:0003677">
    <property type="term" value="F:DNA binding"/>
    <property type="evidence" value="ECO:0007669"/>
    <property type="project" value="UniProtKB-KW"/>
</dbReference>
<dbReference type="OMA" id="RKSHYLN"/>
<dbReference type="OrthoDB" id="5552484at2759"/>
<evidence type="ECO:0000256" key="9">
    <source>
        <dbReference type="ARBA" id="ARBA00062917"/>
    </source>
</evidence>
<evidence type="ECO:0000313" key="14">
    <source>
        <dbReference type="EnsemblMetazoa" id="CapteP210715"/>
    </source>
</evidence>
<keyword evidence="6" id="KW-0832">Ubl conjugation</keyword>
<keyword evidence="8" id="KW-0539">Nucleus</keyword>
<dbReference type="GO" id="GO:0006270">
    <property type="term" value="P:DNA replication initiation"/>
    <property type="evidence" value="ECO:0007669"/>
    <property type="project" value="TreeGrafter"/>
</dbReference>
<evidence type="ECO:0000259" key="11">
    <source>
        <dbReference type="Pfam" id="PF05460"/>
    </source>
</evidence>
<dbReference type="EnsemblMetazoa" id="CapteT210715">
    <property type="protein sequence ID" value="CapteP210715"/>
    <property type="gene ID" value="CapteG210715"/>
</dbReference>
<keyword evidence="5" id="KW-0235">DNA replication</keyword>
<gene>
    <name evidence="13" type="ORF">CAPTEDRAFT_210715</name>
</gene>
<evidence type="ECO:0000256" key="8">
    <source>
        <dbReference type="ARBA" id="ARBA00023242"/>
    </source>
</evidence>
<dbReference type="Gene3D" id="1.10.472.10">
    <property type="entry name" value="Cyclin-like"/>
    <property type="match status" value="1"/>
</dbReference>
<dbReference type="FunFam" id="1.10.472.10:FF:000054">
    <property type="entry name" value="origin recognition complex subunit 6"/>
    <property type="match status" value="1"/>
</dbReference>
<dbReference type="EMBL" id="AMQN01016389">
    <property type="status" value="NOT_ANNOTATED_CDS"/>
    <property type="molecule type" value="Genomic_DNA"/>
</dbReference>
<organism evidence="13">
    <name type="scientific">Capitella teleta</name>
    <name type="common">Polychaete worm</name>
    <dbReference type="NCBI Taxonomy" id="283909"/>
    <lineage>
        <taxon>Eukaryota</taxon>
        <taxon>Metazoa</taxon>
        <taxon>Spiralia</taxon>
        <taxon>Lophotrochozoa</taxon>
        <taxon>Annelida</taxon>
        <taxon>Polychaeta</taxon>
        <taxon>Sedentaria</taxon>
        <taxon>Scolecida</taxon>
        <taxon>Capitellidae</taxon>
        <taxon>Capitella</taxon>
    </lineage>
</organism>
<feature type="domain" description="ORC6 second cyclin-like" evidence="12">
    <location>
        <begin position="97"/>
        <end position="180"/>
    </location>
</feature>
<dbReference type="PANTHER" id="PTHR13394">
    <property type="entry name" value="ORIGIN RECOGNITION COMPLEX SUBUNIT 6"/>
    <property type="match status" value="1"/>
</dbReference>
<protein>
    <recommendedName>
        <fullName evidence="10">Origin recognition complex subunit 6</fullName>
    </recommendedName>
</protein>
<dbReference type="FunCoup" id="R7VI16">
    <property type="interactions" value="698"/>
</dbReference>
<evidence type="ECO:0000256" key="1">
    <source>
        <dbReference type="ARBA" id="ARBA00004123"/>
    </source>
</evidence>
<dbReference type="InterPro" id="IPR054113">
    <property type="entry name" value="ORC6_cyclin-like_2nd"/>
</dbReference>
<evidence type="ECO:0000256" key="6">
    <source>
        <dbReference type="ARBA" id="ARBA00022843"/>
    </source>
</evidence>
<keyword evidence="3" id="KW-1017">Isopeptide bond</keyword>
<evidence type="ECO:0000256" key="7">
    <source>
        <dbReference type="ARBA" id="ARBA00023125"/>
    </source>
</evidence>
<comment type="subunit">
    <text evidence="9">Component of ORC, a complex composed of at least 6 subunits: ORC1, ORC2, ORC3, ORC4, ORC5 and ORC6. ORC is regulated in a cell-cycle dependent manner. It is sequentially assembled at the exit from anaphase of mitosis and disassembled as cells enter S phase. Interacts with DBF4.</text>
</comment>
<dbReference type="InterPro" id="IPR020529">
    <property type="entry name" value="ORC6_met/pln"/>
</dbReference>
<dbReference type="EMBL" id="AMQN01016390">
    <property type="status" value="NOT_ANNOTATED_CDS"/>
    <property type="molecule type" value="Genomic_DNA"/>
</dbReference>
<dbReference type="EMBL" id="KB292016">
    <property type="protein sequence ID" value="ELU18244.1"/>
    <property type="molecule type" value="Genomic_DNA"/>
</dbReference>
<dbReference type="Pfam" id="PF05460">
    <property type="entry name" value="ORC6"/>
    <property type="match status" value="1"/>
</dbReference>
<dbReference type="STRING" id="283909.R7VI16"/>
<evidence type="ECO:0000256" key="10">
    <source>
        <dbReference type="ARBA" id="ARBA00069654"/>
    </source>
</evidence>
<keyword evidence="15" id="KW-1185">Reference proteome</keyword>
<name>R7VI16_CAPTE</name>
<accession>R7VI16</accession>
<reference evidence="15" key="1">
    <citation type="submission" date="2012-12" db="EMBL/GenBank/DDBJ databases">
        <authorList>
            <person name="Hellsten U."/>
            <person name="Grimwood J."/>
            <person name="Chapman J.A."/>
            <person name="Shapiro H."/>
            <person name="Aerts A."/>
            <person name="Otillar R.P."/>
            <person name="Terry A.Y."/>
            <person name="Boore J.L."/>
            <person name="Simakov O."/>
            <person name="Marletaz F."/>
            <person name="Cho S.-J."/>
            <person name="Edsinger-Gonzales E."/>
            <person name="Havlak P."/>
            <person name="Kuo D.-H."/>
            <person name="Larsson T."/>
            <person name="Lv J."/>
            <person name="Arendt D."/>
            <person name="Savage R."/>
            <person name="Osoegawa K."/>
            <person name="de Jong P."/>
            <person name="Lindberg D.R."/>
            <person name="Seaver E.C."/>
            <person name="Weisblat D.A."/>
            <person name="Putnam N.H."/>
            <person name="Grigoriev I.V."/>
            <person name="Rokhsar D.S."/>
        </authorList>
    </citation>
    <scope>NUCLEOTIDE SEQUENCE</scope>
    <source>
        <strain evidence="15">I ESC-2004</strain>
    </source>
</reference>
<dbReference type="HOGENOM" id="CLU_067825_1_0_1"/>
<dbReference type="Pfam" id="PF21913">
    <property type="entry name" value="ORC6_2nd"/>
    <property type="match status" value="1"/>
</dbReference>
<keyword evidence="4" id="KW-0597">Phosphoprotein</keyword>
<evidence type="ECO:0000256" key="2">
    <source>
        <dbReference type="ARBA" id="ARBA00010840"/>
    </source>
</evidence>
<dbReference type="CDD" id="cd11583">
    <property type="entry name" value="Orc6_mid"/>
    <property type="match status" value="1"/>
</dbReference>
<comment type="subcellular location">
    <subcellularLocation>
        <location evidence="1">Nucleus</location>
    </subcellularLocation>
</comment>
<comment type="similarity">
    <text evidence="2">Belongs to the ORC6 family.</text>
</comment>
<evidence type="ECO:0000259" key="12">
    <source>
        <dbReference type="Pfam" id="PF21913"/>
    </source>
</evidence>
<feature type="domain" description="ORC6 first cyclin-like" evidence="11">
    <location>
        <begin position="20"/>
        <end position="95"/>
    </location>
</feature>
<keyword evidence="7" id="KW-0238">DNA-binding</keyword>